<evidence type="ECO:0000256" key="1">
    <source>
        <dbReference type="SAM" id="SignalP"/>
    </source>
</evidence>
<dbReference type="AlphaFoldDB" id="A0A821TKT6"/>
<gene>
    <name evidence="2" type="ORF">PMACD_LOCUS9369</name>
</gene>
<comment type="caution">
    <text evidence="2">The sequence shown here is derived from an EMBL/GenBank/DDBJ whole genome shotgun (WGS) entry which is preliminary data.</text>
</comment>
<dbReference type="Proteomes" id="UP000663880">
    <property type="component" value="Unassembled WGS sequence"/>
</dbReference>
<sequence>MFFRGFVILIFEMELAMARNKARRGRRSAAAPLGWTAPGTQRFSGAFRSRRRQLRHAPIKRPQLAWGRRSASEHCARPISSRPPCLPPPFSTLHCHSEHRTLHTTPRTQRTTHSYSISIGYSTPAARHSSHPLLTRIIYRLELSRTNGVHSAIALDPRPRVLDRREIVAQERKMVMN</sequence>
<dbReference type="OrthoDB" id="6893009at2759"/>
<protein>
    <recommendedName>
        <fullName evidence="4">Secreted protein</fullName>
    </recommendedName>
</protein>
<reference evidence="2" key="1">
    <citation type="submission" date="2021-02" db="EMBL/GenBank/DDBJ databases">
        <authorList>
            <person name="Steward A R."/>
        </authorList>
    </citation>
    <scope>NUCLEOTIDE SEQUENCE</scope>
</reference>
<accession>A0A821TKT6</accession>
<evidence type="ECO:0008006" key="4">
    <source>
        <dbReference type="Google" id="ProtNLM"/>
    </source>
</evidence>
<proteinExistence type="predicted"/>
<feature type="chain" id="PRO_5032559381" description="Secreted protein" evidence="1">
    <location>
        <begin position="19"/>
        <end position="177"/>
    </location>
</feature>
<keyword evidence="3" id="KW-1185">Reference proteome</keyword>
<organism evidence="2 3">
    <name type="scientific">Pieris macdunnoughi</name>
    <dbReference type="NCBI Taxonomy" id="345717"/>
    <lineage>
        <taxon>Eukaryota</taxon>
        <taxon>Metazoa</taxon>
        <taxon>Ecdysozoa</taxon>
        <taxon>Arthropoda</taxon>
        <taxon>Hexapoda</taxon>
        <taxon>Insecta</taxon>
        <taxon>Pterygota</taxon>
        <taxon>Neoptera</taxon>
        <taxon>Endopterygota</taxon>
        <taxon>Lepidoptera</taxon>
        <taxon>Glossata</taxon>
        <taxon>Ditrysia</taxon>
        <taxon>Papilionoidea</taxon>
        <taxon>Pieridae</taxon>
        <taxon>Pierinae</taxon>
        <taxon>Pieris</taxon>
    </lineage>
</organism>
<evidence type="ECO:0000313" key="2">
    <source>
        <dbReference type="EMBL" id="CAF4878228.1"/>
    </source>
</evidence>
<evidence type="ECO:0000313" key="3">
    <source>
        <dbReference type="Proteomes" id="UP000663880"/>
    </source>
</evidence>
<keyword evidence="1" id="KW-0732">Signal</keyword>
<feature type="signal peptide" evidence="1">
    <location>
        <begin position="1"/>
        <end position="18"/>
    </location>
</feature>
<name>A0A821TKT6_9NEOP</name>
<dbReference type="EMBL" id="CAJOBZ010000026">
    <property type="protein sequence ID" value="CAF4878228.1"/>
    <property type="molecule type" value="Genomic_DNA"/>
</dbReference>